<comment type="caution">
    <text evidence="2">The sequence shown here is derived from an EMBL/GenBank/DDBJ whole genome shotgun (WGS) entry which is preliminary data.</text>
</comment>
<sequence length="163" mass="18617">MAVWIAPNQRYVGSIGSPKTTLNLMQNCDLPPPMKLFSGPDDTFLSLISKSYNMRGGQETAAKENDVLHSCRDRSESYDKLELLKALRLSQTRAREAERKLAVLNKEKDELSNLVVKESMGLFAHRHWVRLLEFEVIKLHRQKKRESEEKWCGDEGKAAKAGM</sequence>
<name>A0AAV6XQ44_9LAMI</name>
<dbReference type="Proteomes" id="UP000826271">
    <property type="component" value="Unassembled WGS sequence"/>
</dbReference>
<evidence type="ECO:0000313" key="3">
    <source>
        <dbReference type="Proteomes" id="UP000826271"/>
    </source>
</evidence>
<keyword evidence="1" id="KW-0175">Coiled coil</keyword>
<dbReference type="AlphaFoldDB" id="A0AAV6XQ44"/>
<dbReference type="EMBL" id="WHWC01000004">
    <property type="protein sequence ID" value="KAG8383570.1"/>
    <property type="molecule type" value="Genomic_DNA"/>
</dbReference>
<dbReference type="PANTHER" id="PTHR33868">
    <property type="entry name" value="EXPRESSED PROTEIN"/>
    <property type="match status" value="1"/>
</dbReference>
<protein>
    <submittedName>
        <fullName evidence="2">Uncharacterized protein</fullName>
    </submittedName>
</protein>
<proteinExistence type="predicted"/>
<evidence type="ECO:0000256" key="1">
    <source>
        <dbReference type="SAM" id="Coils"/>
    </source>
</evidence>
<accession>A0AAV6XQ44</accession>
<keyword evidence="3" id="KW-1185">Reference proteome</keyword>
<feature type="coiled-coil region" evidence="1">
    <location>
        <begin position="87"/>
        <end position="114"/>
    </location>
</feature>
<dbReference type="PANTHER" id="PTHR33868:SF10">
    <property type="entry name" value="OS08G0483100 PROTEIN"/>
    <property type="match status" value="1"/>
</dbReference>
<organism evidence="2 3">
    <name type="scientific">Buddleja alternifolia</name>
    <dbReference type="NCBI Taxonomy" id="168488"/>
    <lineage>
        <taxon>Eukaryota</taxon>
        <taxon>Viridiplantae</taxon>
        <taxon>Streptophyta</taxon>
        <taxon>Embryophyta</taxon>
        <taxon>Tracheophyta</taxon>
        <taxon>Spermatophyta</taxon>
        <taxon>Magnoliopsida</taxon>
        <taxon>eudicotyledons</taxon>
        <taxon>Gunneridae</taxon>
        <taxon>Pentapetalae</taxon>
        <taxon>asterids</taxon>
        <taxon>lamiids</taxon>
        <taxon>Lamiales</taxon>
        <taxon>Scrophulariaceae</taxon>
        <taxon>Buddlejeae</taxon>
        <taxon>Buddleja</taxon>
    </lineage>
</organism>
<reference evidence="2" key="1">
    <citation type="submission" date="2019-10" db="EMBL/GenBank/DDBJ databases">
        <authorList>
            <person name="Zhang R."/>
            <person name="Pan Y."/>
            <person name="Wang J."/>
            <person name="Ma R."/>
            <person name="Yu S."/>
        </authorList>
    </citation>
    <scope>NUCLEOTIDE SEQUENCE</scope>
    <source>
        <strain evidence="2">LA-IB0</strain>
        <tissue evidence="2">Leaf</tissue>
    </source>
</reference>
<evidence type="ECO:0000313" key="2">
    <source>
        <dbReference type="EMBL" id="KAG8383570.1"/>
    </source>
</evidence>
<gene>
    <name evidence="2" type="ORF">BUALT_Bualt04G0027300</name>
</gene>